<dbReference type="RefSeq" id="WP_238280777.1">
    <property type="nucleotide sequence ID" value="NZ_BPQL01000101.1"/>
</dbReference>
<dbReference type="InterPro" id="IPR002937">
    <property type="entry name" value="Amino_oxidase"/>
</dbReference>
<dbReference type="PANTHER" id="PTHR16128:SF5">
    <property type="entry name" value="FAD_NAD(P)-BINDING OXIDOREDUCTASE FAMILY PROTEIN"/>
    <property type="match status" value="1"/>
</dbReference>
<dbReference type="Pfam" id="PF01593">
    <property type="entry name" value="Amino_oxidase"/>
    <property type="match status" value="1"/>
</dbReference>
<dbReference type="PANTHER" id="PTHR16128">
    <property type="entry name" value="FAD/NAD(P)-BINDING OXIDOREDUCTASE FAMILY PROTEIN"/>
    <property type="match status" value="1"/>
</dbReference>
<dbReference type="InterPro" id="IPR036188">
    <property type="entry name" value="FAD/NAD-bd_sf"/>
</dbReference>
<feature type="domain" description="Amine oxidase" evidence="1">
    <location>
        <begin position="97"/>
        <end position="315"/>
    </location>
</feature>
<sequence>MARPAQVAIVGAGMAAASAARRLAEAGFAVSVFDKGRQVGGRMASRRDRETGLRFDHGAQVLRAHGPAFRHCLDDWRARGIVAPWDAPGTDAAVPDMTAPVRDLLAGLEVHVGRTVTSLTRDAAGWRLALAEAPEARVFDALVLTPPAPQTERLLGSMAPNVGAAGFAGLREAAYAPCWSLMLATPQELPFAGDVLRPDEGPIAAVFRESAKPGRSETAPHVTLHASPEWSAAHLEETPEAVEAALLAALGALLGMAIAPTHRRAHRWRYALVTATCGAPYLYDAAARLGYAGDACLGPRVEAAYDSGAALADRLAADLA</sequence>
<dbReference type="SUPFAM" id="SSF51905">
    <property type="entry name" value="FAD/NAD(P)-binding domain"/>
    <property type="match status" value="1"/>
</dbReference>
<proteinExistence type="predicted"/>
<accession>A0ABV2L579</accession>
<dbReference type="Gene3D" id="3.90.660.10">
    <property type="match status" value="1"/>
</dbReference>
<dbReference type="Pfam" id="PF13450">
    <property type="entry name" value="NAD_binding_8"/>
    <property type="match status" value="1"/>
</dbReference>
<organism evidence="2 3">
    <name type="scientific">Methylobacterium goesingense</name>
    <dbReference type="NCBI Taxonomy" id="243690"/>
    <lineage>
        <taxon>Bacteria</taxon>
        <taxon>Pseudomonadati</taxon>
        <taxon>Pseudomonadota</taxon>
        <taxon>Alphaproteobacteria</taxon>
        <taxon>Hyphomicrobiales</taxon>
        <taxon>Methylobacteriaceae</taxon>
        <taxon>Methylobacterium</taxon>
    </lineage>
</organism>
<dbReference type="EMBL" id="JBEPMM010000006">
    <property type="protein sequence ID" value="MET3692997.1"/>
    <property type="molecule type" value="Genomic_DNA"/>
</dbReference>
<comment type="caution">
    <text evidence="2">The sequence shown here is derived from an EMBL/GenBank/DDBJ whole genome shotgun (WGS) entry which is preliminary data.</text>
</comment>
<keyword evidence="3" id="KW-1185">Reference proteome</keyword>
<evidence type="ECO:0000313" key="3">
    <source>
        <dbReference type="Proteomes" id="UP001549145"/>
    </source>
</evidence>
<dbReference type="Proteomes" id="UP001549145">
    <property type="component" value="Unassembled WGS sequence"/>
</dbReference>
<name>A0ABV2L579_9HYPH</name>
<reference evidence="2 3" key="1">
    <citation type="submission" date="2024-06" db="EMBL/GenBank/DDBJ databases">
        <title>Genomic Encyclopedia of Type Strains, Phase IV (KMG-IV): sequencing the most valuable type-strain genomes for metagenomic binning, comparative biology and taxonomic classification.</title>
        <authorList>
            <person name="Goeker M."/>
        </authorList>
    </citation>
    <scope>NUCLEOTIDE SEQUENCE [LARGE SCALE GENOMIC DNA]</scope>
    <source>
        <strain evidence="2 3">DSM 21331</strain>
    </source>
</reference>
<evidence type="ECO:0000259" key="1">
    <source>
        <dbReference type="Pfam" id="PF01593"/>
    </source>
</evidence>
<gene>
    <name evidence="2" type="ORF">ABID43_002541</name>
</gene>
<dbReference type="Gene3D" id="3.50.50.60">
    <property type="entry name" value="FAD/NAD(P)-binding domain"/>
    <property type="match status" value="1"/>
</dbReference>
<evidence type="ECO:0000313" key="2">
    <source>
        <dbReference type="EMBL" id="MET3692997.1"/>
    </source>
</evidence>
<protein>
    <submittedName>
        <fullName evidence="2">NAD/FAD-dependent oxidoreductase</fullName>
    </submittedName>
</protein>